<dbReference type="RefSeq" id="WP_137610703.1">
    <property type="nucleotide sequence ID" value="NZ_BJDF01000003.1"/>
</dbReference>
<keyword evidence="6" id="KW-1185">Reference proteome</keyword>
<proteinExistence type="inferred from homology"/>
<protein>
    <submittedName>
        <fullName evidence="5">Ribose 5-phosphate isomerase B</fullName>
        <ecNumber evidence="5">5.3.1.6</ecNumber>
    </submittedName>
</protein>
<feature type="region of interest" description="Disordered" evidence="4">
    <location>
        <begin position="141"/>
        <end position="169"/>
    </location>
</feature>
<comment type="similarity">
    <text evidence="1">Belongs to the LacAB/RpiB family.</text>
</comment>
<evidence type="ECO:0000313" key="5">
    <source>
        <dbReference type="EMBL" id="MFC6176888.1"/>
    </source>
</evidence>
<dbReference type="EC" id="5.3.1.6" evidence="5"/>
<dbReference type="NCBIfam" id="NF004051">
    <property type="entry name" value="PRK05571.1"/>
    <property type="match status" value="1"/>
</dbReference>
<dbReference type="NCBIfam" id="TIGR01120">
    <property type="entry name" value="rpiB"/>
    <property type="match status" value="1"/>
</dbReference>
<dbReference type="Proteomes" id="UP001596288">
    <property type="component" value="Unassembled WGS sequence"/>
</dbReference>
<dbReference type="PANTHER" id="PTHR30345:SF0">
    <property type="entry name" value="DNA DAMAGE-REPAIR_TOLERATION PROTEIN DRT102"/>
    <property type="match status" value="1"/>
</dbReference>
<dbReference type="Gene3D" id="3.40.1400.10">
    <property type="entry name" value="Sugar-phosphate isomerase, RpiB/LacA/LacB"/>
    <property type="match status" value="1"/>
</dbReference>
<sequence length="169" mass="18240">MLKKIVIGSDHVGLELKPSIINHLKELGYEVTDVGTNSKDRTDYPIFGRMVGQKVASGEFPLGIAICGTGVGISLAANKVAGVRAACVSEPYSASLSRQHNNSNVLCFGSRVIGSELAKMIVNAWLDAKFQGGRHQRRVEELAAEDQRDDSKFNELVKQGKAANKKGEN</sequence>
<dbReference type="PIRSF" id="PIRSF005384">
    <property type="entry name" value="RpiB_LacA_B"/>
    <property type="match status" value="1"/>
</dbReference>
<dbReference type="EMBL" id="JBHSSF010000020">
    <property type="protein sequence ID" value="MFC6176888.1"/>
    <property type="molecule type" value="Genomic_DNA"/>
</dbReference>
<keyword evidence="3 5" id="KW-0413">Isomerase</keyword>
<accession>A0ABW1RPP9</accession>
<dbReference type="InterPro" id="IPR036569">
    <property type="entry name" value="RpiB_LacA_LacB_sf"/>
</dbReference>
<organism evidence="5 6">
    <name type="scientific">Companilactobacillus huachuanensis</name>
    <dbReference type="NCBI Taxonomy" id="2559914"/>
    <lineage>
        <taxon>Bacteria</taxon>
        <taxon>Bacillati</taxon>
        <taxon>Bacillota</taxon>
        <taxon>Bacilli</taxon>
        <taxon>Lactobacillales</taxon>
        <taxon>Lactobacillaceae</taxon>
        <taxon>Companilactobacillus</taxon>
    </lineage>
</organism>
<gene>
    <name evidence="5" type="primary">rpiB</name>
    <name evidence="5" type="ORF">ACFQAV_08545</name>
</gene>
<dbReference type="NCBIfam" id="TIGR00689">
    <property type="entry name" value="rpiB_lacA_lacB"/>
    <property type="match status" value="1"/>
</dbReference>
<dbReference type="Pfam" id="PF02502">
    <property type="entry name" value="LacAB_rpiB"/>
    <property type="match status" value="1"/>
</dbReference>
<evidence type="ECO:0000256" key="1">
    <source>
        <dbReference type="ARBA" id="ARBA00008754"/>
    </source>
</evidence>
<evidence type="ECO:0000313" key="6">
    <source>
        <dbReference type="Proteomes" id="UP001596288"/>
    </source>
</evidence>
<dbReference type="SUPFAM" id="SSF89623">
    <property type="entry name" value="Ribose/Galactose isomerase RpiB/AlsB"/>
    <property type="match status" value="1"/>
</dbReference>
<keyword evidence="2" id="KW-0423">Lactose metabolism</keyword>
<evidence type="ECO:0000256" key="4">
    <source>
        <dbReference type="SAM" id="MobiDB-lite"/>
    </source>
</evidence>
<dbReference type="GO" id="GO:0004751">
    <property type="term" value="F:ribose-5-phosphate isomerase activity"/>
    <property type="evidence" value="ECO:0007669"/>
    <property type="project" value="UniProtKB-EC"/>
</dbReference>
<evidence type="ECO:0000256" key="2">
    <source>
        <dbReference type="ARBA" id="ARBA00022736"/>
    </source>
</evidence>
<comment type="caution">
    <text evidence="5">The sequence shown here is derived from an EMBL/GenBank/DDBJ whole genome shotgun (WGS) entry which is preliminary data.</text>
</comment>
<dbReference type="InterPro" id="IPR003500">
    <property type="entry name" value="RpiB_LacA_LacB"/>
</dbReference>
<name>A0ABW1RPP9_9LACO</name>
<dbReference type="InterPro" id="IPR004785">
    <property type="entry name" value="RpiB"/>
</dbReference>
<evidence type="ECO:0000256" key="3">
    <source>
        <dbReference type="ARBA" id="ARBA00023235"/>
    </source>
</evidence>
<feature type="compositionally biased region" description="Basic and acidic residues" evidence="4">
    <location>
        <begin position="141"/>
        <end position="155"/>
    </location>
</feature>
<reference evidence="6" key="1">
    <citation type="journal article" date="2019" name="Int. J. Syst. Evol. Microbiol.">
        <title>The Global Catalogue of Microorganisms (GCM) 10K type strain sequencing project: providing services to taxonomists for standard genome sequencing and annotation.</title>
        <authorList>
            <consortium name="The Broad Institute Genomics Platform"/>
            <consortium name="The Broad Institute Genome Sequencing Center for Infectious Disease"/>
            <person name="Wu L."/>
            <person name="Ma J."/>
        </authorList>
    </citation>
    <scope>NUCLEOTIDE SEQUENCE [LARGE SCALE GENOMIC DNA]</scope>
    <source>
        <strain evidence="6">CCM 8927</strain>
    </source>
</reference>
<dbReference type="PANTHER" id="PTHR30345">
    <property type="entry name" value="RIBOSE-5-PHOSPHATE ISOMERASE B"/>
    <property type="match status" value="1"/>
</dbReference>